<keyword evidence="4" id="KW-0804">Transcription</keyword>
<evidence type="ECO:0000256" key="3">
    <source>
        <dbReference type="ARBA" id="ARBA00023125"/>
    </source>
</evidence>
<protein>
    <recommendedName>
        <fullName evidence="5">HTH lysR-type domain-containing protein</fullName>
    </recommendedName>
</protein>
<dbReference type="Gene3D" id="1.10.10.10">
    <property type="entry name" value="Winged helix-like DNA-binding domain superfamily/Winged helix DNA-binding domain"/>
    <property type="match status" value="1"/>
</dbReference>
<comment type="caution">
    <text evidence="6">The sequence shown here is derived from an EMBL/GenBank/DDBJ whole genome shotgun (WGS) entry which is preliminary data.</text>
</comment>
<gene>
    <name evidence="6" type="ORF">AXK61_05330</name>
</gene>
<dbReference type="PANTHER" id="PTHR30579">
    <property type="entry name" value="TRANSCRIPTIONAL REGULATOR"/>
    <property type="match status" value="1"/>
</dbReference>
<dbReference type="Gene3D" id="3.40.190.10">
    <property type="entry name" value="Periplasmic binding protein-like II"/>
    <property type="match status" value="2"/>
</dbReference>
<dbReference type="RefSeq" id="WP_068746441.1">
    <property type="nucleotide sequence ID" value="NZ_LSRE01000034.1"/>
</dbReference>
<proteinExistence type="inferred from homology"/>
<dbReference type="PANTHER" id="PTHR30579:SF7">
    <property type="entry name" value="HTH-TYPE TRANSCRIPTIONAL REGULATOR LRHA-RELATED"/>
    <property type="match status" value="1"/>
</dbReference>
<evidence type="ECO:0000256" key="1">
    <source>
        <dbReference type="ARBA" id="ARBA00009437"/>
    </source>
</evidence>
<sequence length="279" mass="28796">MSTPILDIVPLRSVVAIARCGGVHRAAEALHLTQSTVSAHLRRLEKSTGGTIVEKAGRGVRFTDHGSRLLAHAQTILDAHDAAVHELSSPTTRTLSVAATEHGADRLIPALSKAFGTLPGGWAAHFRFDRSAQVANAVEHGLADVSVFLAAADHPDAVGPIPLHWYAAREWAVPEGTVPVLLFDEPCVLRSPATAALRRSGIDYAIAVEAANLAGLYSAARSGIGATLLPAIDATDGLVPVDALPAIPAITLAVTVGPRVPPAVRAAVRRGAATLTAAG</sequence>
<evidence type="ECO:0000313" key="7">
    <source>
        <dbReference type="Proteomes" id="UP000070409"/>
    </source>
</evidence>
<dbReference type="SUPFAM" id="SSF53850">
    <property type="entry name" value="Periplasmic binding protein-like II"/>
    <property type="match status" value="1"/>
</dbReference>
<evidence type="ECO:0000259" key="5">
    <source>
        <dbReference type="PROSITE" id="PS50931"/>
    </source>
</evidence>
<dbReference type="Proteomes" id="UP000070409">
    <property type="component" value="Unassembled WGS sequence"/>
</dbReference>
<evidence type="ECO:0000256" key="4">
    <source>
        <dbReference type="ARBA" id="ARBA00023163"/>
    </source>
</evidence>
<evidence type="ECO:0000256" key="2">
    <source>
        <dbReference type="ARBA" id="ARBA00023015"/>
    </source>
</evidence>
<name>A0A137Z6Z5_9ACTN</name>
<comment type="similarity">
    <text evidence="1">Belongs to the LysR transcriptional regulatory family.</text>
</comment>
<dbReference type="InterPro" id="IPR036388">
    <property type="entry name" value="WH-like_DNA-bd_sf"/>
</dbReference>
<reference evidence="6 7" key="1">
    <citation type="submission" date="2016-02" db="EMBL/GenBank/DDBJ databases">
        <authorList>
            <person name="Teng J.L."/>
            <person name="Tang Y."/>
            <person name="Huang Y."/>
            <person name="Guo F."/>
            <person name="Wei W."/>
            <person name="Chen J.H."/>
            <person name="Wong S.Y."/>
            <person name="Lau S.K."/>
            <person name="Woo P.C."/>
        </authorList>
    </citation>
    <scope>NUCLEOTIDE SEQUENCE [LARGE SCALE GENOMIC DNA]</scope>
    <source>
        <strain evidence="6 7">JCM 13375</strain>
    </source>
</reference>
<organism evidence="6 7">
    <name type="scientific">Tsukamurella pseudospumae</name>
    <dbReference type="NCBI Taxonomy" id="239498"/>
    <lineage>
        <taxon>Bacteria</taxon>
        <taxon>Bacillati</taxon>
        <taxon>Actinomycetota</taxon>
        <taxon>Actinomycetes</taxon>
        <taxon>Mycobacteriales</taxon>
        <taxon>Tsukamurellaceae</taxon>
        <taxon>Tsukamurella</taxon>
    </lineage>
</organism>
<accession>A0A137Z6Z5</accession>
<keyword evidence="3" id="KW-0238">DNA-binding</keyword>
<dbReference type="EMBL" id="LSRE01000034">
    <property type="protein sequence ID" value="KXO93956.1"/>
    <property type="molecule type" value="Genomic_DNA"/>
</dbReference>
<dbReference type="Pfam" id="PF03466">
    <property type="entry name" value="LysR_substrate"/>
    <property type="match status" value="1"/>
</dbReference>
<dbReference type="Pfam" id="PF00126">
    <property type="entry name" value="HTH_1"/>
    <property type="match status" value="1"/>
</dbReference>
<dbReference type="InterPro" id="IPR036390">
    <property type="entry name" value="WH_DNA-bd_sf"/>
</dbReference>
<evidence type="ECO:0000313" key="6">
    <source>
        <dbReference type="EMBL" id="KXO93956.1"/>
    </source>
</evidence>
<feature type="domain" description="HTH lysR-type" evidence="5">
    <location>
        <begin position="11"/>
        <end position="63"/>
    </location>
</feature>
<dbReference type="InterPro" id="IPR050176">
    <property type="entry name" value="LTTR"/>
</dbReference>
<keyword evidence="2" id="KW-0805">Transcription regulation</keyword>
<dbReference type="PROSITE" id="PS50931">
    <property type="entry name" value="HTH_LYSR"/>
    <property type="match status" value="1"/>
</dbReference>
<dbReference type="InterPro" id="IPR000847">
    <property type="entry name" value="LysR_HTH_N"/>
</dbReference>
<dbReference type="InterPro" id="IPR005119">
    <property type="entry name" value="LysR_subst-bd"/>
</dbReference>
<dbReference type="SUPFAM" id="SSF46785">
    <property type="entry name" value="Winged helix' DNA-binding domain"/>
    <property type="match status" value="1"/>
</dbReference>
<keyword evidence="7" id="KW-1185">Reference proteome</keyword>